<dbReference type="InterPro" id="IPR000504">
    <property type="entry name" value="RRM_dom"/>
</dbReference>
<dbReference type="Pfam" id="PF00076">
    <property type="entry name" value="RRM_1"/>
    <property type="match status" value="1"/>
</dbReference>
<dbReference type="GO" id="GO:0005737">
    <property type="term" value="C:cytoplasm"/>
    <property type="evidence" value="ECO:0007669"/>
    <property type="project" value="TreeGrafter"/>
</dbReference>
<feature type="domain" description="RRM" evidence="7">
    <location>
        <begin position="262"/>
        <end position="337"/>
    </location>
</feature>
<dbReference type="GO" id="GO:0006397">
    <property type="term" value="P:mRNA processing"/>
    <property type="evidence" value="ECO:0007669"/>
    <property type="project" value="UniProtKB-KW"/>
</dbReference>
<name>A0A0G2JBT3_9EURO</name>
<dbReference type="SUPFAM" id="SSF54928">
    <property type="entry name" value="RNA-binding domain, RBD"/>
    <property type="match status" value="1"/>
</dbReference>
<evidence type="ECO:0000256" key="2">
    <source>
        <dbReference type="ARBA" id="ARBA00022664"/>
    </source>
</evidence>
<keyword evidence="3 6" id="KW-0694">RNA-binding</keyword>
<evidence type="ECO:0000313" key="8">
    <source>
        <dbReference type="EMBL" id="KKZ68031.1"/>
    </source>
</evidence>
<dbReference type="PANTHER" id="PTHR23003">
    <property type="entry name" value="RNA RECOGNITION MOTIF RRM DOMAIN CONTAINING PROTEIN"/>
    <property type="match status" value="1"/>
</dbReference>
<dbReference type="InterPro" id="IPR035979">
    <property type="entry name" value="RBD_domain_sf"/>
</dbReference>
<dbReference type="SMART" id="SM00360">
    <property type="entry name" value="RRM"/>
    <property type="match status" value="1"/>
</dbReference>
<evidence type="ECO:0000256" key="6">
    <source>
        <dbReference type="PROSITE-ProRule" id="PRU00176"/>
    </source>
</evidence>
<dbReference type="GO" id="GO:1990904">
    <property type="term" value="C:ribonucleoprotein complex"/>
    <property type="evidence" value="ECO:0007669"/>
    <property type="project" value="TreeGrafter"/>
</dbReference>
<dbReference type="PROSITE" id="PS50102">
    <property type="entry name" value="RRM"/>
    <property type="match status" value="1"/>
</dbReference>
<dbReference type="InterPro" id="IPR034150">
    <property type="entry name" value="SF3B6_RRM"/>
</dbReference>
<keyword evidence="5" id="KW-0539">Nucleus</keyword>
<comment type="caution">
    <text evidence="8">The sequence shown here is derived from an EMBL/GenBank/DDBJ whole genome shotgun (WGS) entry which is preliminary data.</text>
</comment>
<dbReference type="Proteomes" id="UP000034164">
    <property type="component" value="Unassembled WGS sequence"/>
</dbReference>
<sequence length="364" mass="40822">MRSLRSKTTIPLEEPSAQKLFNDIRKVILNTNHSADLTFRNVPPSAGLQIATSFSEDSEIERALPRISYNPLTQVLTARVMPTTVHDCHQEWLSNELLDMVVARFLTIAERKELNLRVGTSTLSLPTVVVETGWSESWPRLDADKDLWLVGGASVELVLLIRWTKITGGRVKGDLYVHGKNPAGKVVLLQTESIFPAPTGNVNQVVPISRRRLFGTCIFPAIVTSGPPATVEGSTLRDRTDTPFSLLLLLLFHSIYDGEQNLIIFVFVYSYNVTAEELFDLFGKFGPIRQIRQGIAANSKGTAFVVYEDVVDAKQACDKLNGFNFQNRYLVVLYHQPEKMARSKEDLAARQENLERLKQQHGID</sequence>
<dbReference type="EMBL" id="LCZI01000155">
    <property type="protein sequence ID" value="KKZ68031.1"/>
    <property type="molecule type" value="Genomic_DNA"/>
</dbReference>
<evidence type="ECO:0000256" key="5">
    <source>
        <dbReference type="ARBA" id="ARBA00023242"/>
    </source>
</evidence>
<evidence type="ECO:0000256" key="1">
    <source>
        <dbReference type="ARBA" id="ARBA00004123"/>
    </source>
</evidence>
<dbReference type="CDD" id="cd12241">
    <property type="entry name" value="RRM_SF3B14"/>
    <property type="match status" value="1"/>
</dbReference>
<keyword evidence="2" id="KW-0507">mRNA processing</keyword>
<dbReference type="OrthoDB" id="275748at2759"/>
<organism evidence="8 9">
    <name type="scientific">[Emmonsia] crescens</name>
    <dbReference type="NCBI Taxonomy" id="73230"/>
    <lineage>
        <taxon>Eukaryota</taxon>
        <taxon>Fungi</taxon>
        <taxon>Dikarya</taxon>
        <taxon>Ascomycota</taxon>
        <taxon>Pezizomycotina</taxon>
        <taxon>Eurotiomycetes</taxon>
        <taxon>Eurotiomycetidae</taxon>
        <taxon>Onygenales</taxon>
        <taxon>Ajellomycetaceae</taxon>
        <taxon>Emergomyces</taxon>
    </lineage>
</organism>
<dbReference type="VEuPathDB" id="FungiDB:EMCG_06241"/>
<dbReference type="GO" id="GO:0008380">
    <property type="term" value="P:RNA splicing"/>
    <property type="evidence" value="ECO:0007669"/>
    <property type="project" value="UniProtKB-KW"/>
</dbReference>
<dbReference type="GO" id="GO:0003729">
    <property type="term" value="F:mRNA binding"/>
    <property type="evidence" value="ECO:0007669"/>
    <property type="project" value="TreeGrafter"/>
</dbReference>
<accession>A0A0G2JBT3</accession>
<dbReference type="InterPro" id="IPR050374">
    <property type="entry name" value="RRT5_SRSF_SR"/>
</dbReference>
<dbReference type="PANTHER" id="PTHR23003:SF3">
    <property type="entry name" value="FI21236P1-RELATED"/>
    <property type="match status" value="1"/>
</dbReference>
<dbReference type="FunFam" id="3.30.70.330:FF:000286">
    <property type="entry name" value="Putative pre-mRNA branch site protein p14"/>
    <property type="match status" value="1"/>
</dbReference>
<protein>
    <recommendedName>
        <fullName evidence="7">RRM domain-containing protein</fullName>
    </recommendedName>
</protein>
<evidence type="ECO:0000259" key="7">
    <source>
        <dbReference type="PROSITE" id="PS50102"/>
    </source>
</evidence>
<reference evidence="9" key="1">
    <citation type="journal article" date="2015" name="PLoS Genet.">
        <title>The dynamic genome and transcriptome of the human fungal pathogen Blastomyces and close relative Emmonsia.</title>
        <authorList>
            <person name="Munoz J.F."/>
            <person name="Gauthier G.M."/>
            <person name="Desjardins C.A."/>
            <person name="Gallo J.E."/>
            <person name="Holder J."/>
            <person name="Sullivan T.D."/>
            <person name="Marty A.J."/>
            <person name="Carmen J.C."/>
            <person name="Chen Z."/>
            <person name="Ding L."/>
            <person name="Gujja S."/>
            <person name="Magrini V."/>
            <person name="Misas E."/>
            <person name="Mitreva M."/>
            <person name="Priest M."/>
            <person name="Saif S."/>
            <person name="Whiston E.A."/>
            <person name="Young S."/>
            <person name="Zeng Q."/>
            <person name="Goldman W.E."/>
            <person name="Mardis E.R."/>
            <person name="Taylor J.W."/>
            <person name="McEwen J.G."/>
            <person name="Clay O.K."/>
            <person name="Klein B.S."/>
            <person name="Cuomo C.A."/>
        </authorList>
    </citation>
    <scope>NUCLEOTIDE SEQUENCE [LARGE SCALE GENOMIC DNA]</scope>
    <source>
        <strain evidence="9">UAMH 3008</strain>
    </source>
</reference>
<comment type="subcellular location">
    <subcellularLocation>
        <location evidence="1">Nucleus</location>
    </subcellularLocation>
</comment>
<keyword evidence="4" id="KW-0508">mRNA splicing</keyword>
<dbReference type="InterPro" id="IPR012677">
    <property type="entry name" value="Nucleotide-bd_a/b_plait_sf"/>
</dbReference>
<dbReference type="AlphaFoldDB" id="A0A0G2JBT3"/>
<evidence type="ECO:0000256" key="4">
    <source>
        <dbReference type="ARBA" id="ARBA00023187"/>
    </source>
</evidence>
<gene>
    <name evidence="8" type="ORF">EMCG_06241</name>
</gene>
<proteinExistence type="predicted"/>
<evidence type="ECO:0000256" key="3">
    <source>
        <dbReference type="ARBA" id="ARBA00022884"/>
    </source>
</evidence>
<evidence type="ECO:0000313" key="9">
    <source>
        <dbReference type="Proteomes" id="UP000034164"/>
    </source>
</evidence>
<dbReference type="Gene3D" id="3.30.70.330">
    <property type="match status" value="1"/>
</dbReference>
<dbReference type="GO" id="GO:0005634">
    <property type="term" value="C:nucleus"/>
    <property type="evidence" value="ECO:0007669"/>
    <property type="project" value="UniProtKB-SubCell"/>
</dbReference>